<organism evidence="1 2">
    <name type="scientific">Pristionchus fissidentatus</name>
    <dbReference type="NCBI Taxonomy" id="1538716"/>
    <lineage>
        <taxon>Eukaryota</taxon>
        <taxon>Metazoa</taxon>
        <taxon>Ecdysozoa</taxon>
        <taxon>Nematoda</taxon>
        <taxon>Chromadorea</taxon>
        <taxon>Rhabditida</taxon>
        <taxon>Rhabditina</taxon>
        <taxon>Diplogasteromorpha</taxon>
        <taxon>Diplogasteroidea</taxon>
        <taxon>Neodiplogasteridae</taxon>
        <taxon>Pristionchus</taxon>
    </lineage>
</organism>
<accession>A0AAV5WP44</accession>
<reference evidence="1" key="1">
    <citation type="submission" date="2023-10" db="EMBL/GenBank/DDBJ databases">
        <title>Genome assembly of Pristionchus species.</title>
        <authorList>
            <person name="Yoshida K."/>
            <person name="Sommer R.J."/>
        </authorList>
    </citation>
    <scope>NUCLEOTIDE SEQUENCE</scope>
    <source>
        <strain evidence="1">RS5133</strain>
    </source>
</reference>
<gene>
    <name evidence="1" type="ORF">PFISCL1PPCAC_24450</name>
</gene>
<dbReference type="AlphaFoldDB" id="A0AAV5WP44"/>
<feature type="non-terminal residue" evidence="1">
    <location>
        <position position="1"/>
    </location>
</feature>
<protein>
    <submittedName>
        <fullName evidence="1">Uncharacterized protein</fullName>
    </submittedName>
</protein>
<feature type="non-terminal residue" evidence="1">
    <location>
        <position position="125"/>
    </location>
</feature>
<evidence type="ECO:0000313" key="1">
    <source>
        <dbReference type="EMBL" id="GMT33153.1"/>
    </source>
</evidence>
<dbReference type="EMBL" id="BTSY01000006">
    <property type="protein sequence ID" value="GMT33153.1"/>
    <property type="molecule type" value="Genomic_DNA"/>
</dbReference>
<keyword evidence="2" id="KW-1185">Reference proteome</keyword>
<evidence type="ECO:0000313" key="2">
    <source>
        <dbReference type="Proteomes" id="UP001432322"/>
    </source>
</evidence>
<name>A0AAV5WP44_9BILA</name>
<comment type="caution">
    <text evidence="1">The sequence shown here is derived from an EMBL/GenBank/DDBJ whole genome shotgun (WGS) entry which is preliminary data.</text>
</comment>
<proteinExistence type="predicted"/>
<dbReference type="Proteomes" id="UP001432322">
    <property type="component" value="Unassembled WGS sequence"/>
</dbReference>
<sequence>VCSLLVVLRVDEIIGNGEVGRLGLSSALSAIVLLRGGRTSTGRRTSRQIVVPITRLGEVGLRVGRATLLSGGGVESLVSVLRRLALGAEGRLRLGLTVGGVGIVRHESALLLNAQSLSERLVGSL</sequence>